<evidence type="ECO:0000313" key="1">
    <source>
        <dbReference type="EMBL" id="QGY29078.1"/>
    </source>
</evidence>
<dbReference type="Proteomes" id="UP000502005">
    <property type="component" value="Chromosome"/>
</dbReference>
<dbReference type="EMBL" id="CP024768">
    <property type="protein sequence ID" value="QGY29078.1"/>
    <property type="molecule type" value="Genomic_DNA"/>
</dbReference>
<dbReference type="Pfam" id="PF05939">
    <property type="entry name" value="Phage_min_tail"/>
    <property type="match status" value="1"/>
</dbReference>
<dbReference type="AlphaFoldDB" id="A0A6B9FYI6"/>
<dbReference type="InterPro" id="IPR010265">
    <property type="entry name" value="Phage_lambda_TipM"/>
</dbReference>
<protein>
    <submittedName>
        <fullName evidence="1">Phage tail protein</fullName>
    </submittedName>
</protein>
<gene>
    <name evidence="1" type="ORF">CUN67_09115</name>
</gene>
<evidence type="ECO:0000313" key="2">
    <source>
        <dbReference type="Proteomes" id="UP000502005"/>
    </source>
</evidence>
<proteinExistence type="predicted"/>
<reference evidence="1 2" key="1">
    <citation type="submission" date="2017-11" db="EMBL/GenBank/DDBJ databases">
        <title>Genome sequence of Pantoea cypripedii NE1.</title>
        <authorList>
            <person name="Nascimento F.X."/>
        </authorList>
    </citation>
    <scope>NUCLEOTIDE SEQUENCE [LARGE SCALE GENOMIC DNA]</scope>
    <source>
        <strain evidence="1 2">NE1</strain>
    </source>
</reference>
<name>A0A6B9FYI6_PANCY</name>
<sequence length="112" mass="12499">MATDIFSWCVRIGAEEEVTVATLQAQFGDGYKQVAGVGINQDAESWNLSCNGKIADMATLRAFLKSHVTASFWWVNPWGEKKLYRVKSDSIKPSFQNGIIADIAFTFEQAFQ</sequence>
<dbReference type="RefSeq" id="WP_208714946.1">
    <property type="nucleotide sequence ID" value="NZ_CP024768.1"/>
</dbReference>
<accession>A0A6B9FYI6</accession>
<organism evidence="1 2">
    <name type="scientific">Pantoea cypripedii</name>
    <name type="common">Pectobacterium cypripedii</name>
    <name type="synonym">Erwinia cypripedii</name>
    <dbReference type="NCBI Taxonomy" id="55209"/>
    <lineage>
        <taxon>Bacteria</taxon>
        <taxon>Pseudomonadati</taxon>
        <taxon>Pseudomonadota</taxon>
        <taxon>Gammaproteobacteria</taxon>
        <taxon>Enterobacterales</taxon>
        <taxon>Erwiniaceae</taxon>
        <taxon>Pantoea</taxon>
    </lineage>
</organism>